<dbReference type="PANTHER" id="PTHR37848:SF1">
    <property type="entry name" value="SUN DOMAIN-CONTAINING PROTEIN"/>
    <property type="match status" value="1"/>
</dbReference>
<feature type="transmembrane region" description="Helical" evidence="1">
    <location>
        <begin position="115"/>
        <end position="136"/>
    </location>
</feature>
<dbReference type="PANTHER" id="PTHR37848">
    <property type="entry name" value="EXPRESSED PROTEIN"/>
    <property type="match status" value="1"/>
</dbReference>
<organism evidence="2 3">
    <name type="scientific">Aspergillus avenaceus</name>
    <dbReference type="NCBI Taxonomy" id="36643"/>
    <lineage>
        <taxon>Eukaryota</taxon>
        <taxon>Fungi</taxon>
        <taxon>Dikarya</taxon>
        <taxon>Ascomycota</taxon>
        <taxon>Pezizomycotina</taxon>
        <taxon>Eurotiomycetes</taxon>
        <taxon>Eurotiomycetidae</taxon>
        <taxon>Eurotiales</taxon>
        <taxon>Aspergillaceae</taxon>
        <taxon>Aspergillus</taxon>
        <taxon>Aspergillus subgen. Circumdati</taxon>
    </lineage>
</organism>
<name>A0A5N6U3W9_ASPAV</name>
<dbReference type="Proteomes" id="UP000325780">
    <property type="component" value="Unassembled WGS sequence"/>
</dbReference>
<proteinExistence type="predicted"/>
<dbReference type="OrthoDB" id="2105912at2759"/>
<keyword evidence="3" id="KW-1185">Reference proteome</keyword>
<evidence type="ECO:0000313" key="3">
    <source>
        <dbReference type="Proteomes" id="UP000325780"/>
    </source>
</evidence>
<keyword evidence="1" id="KW-0472">Membrane</keyword>
<dbReference type="AlphaFoldDB" id="A0A5N6U3W9"/>
<sequence length="224" mass="25640">MYRGGRCRSRRWKGYKRAPDVEDGGEAEREGLVDGQGPGLLGWCERFCGDTSPVKRFAFSRYIGGFDASVVESTLTSALRAINYKGNISVSVSCPNRSFAVYSPHLVNRLRDNSFVYYACVILQLWVITWPVIWALERRYEVVCPVWSFYRQVGSRREYARGRSEEEIADHLVPVVTQAACERRAGARFLTDQDFRILRRHGQDSGERVVVASWERVSGWGRDE</sequence>
<accession>A0A5N6U3W9</accession>
<keyword evidence="1" id="KW-1133">Transmembrane helix</keyword>
<protein>
    <submittedName>
        <fullName evidence="2">Uncharacterized protein</fullName>
    </submittedName>
</protein>
<gene>
    <name evidence="2" type="ORF">BDV25DRAFT_149553</name>
</gene>
<dbReference type="EMBL" id="ML742040">
    <property type="protein sequence ID" value="KAE8153325.1"/>
    <property type="molecule type" value="Genomic_DNA"/>
</dbReference>
<keyword evidence="1" id="KW-0812">Transmembrane</keyword>
<evidence type="ECO:0000256" key="1">
    <source>
        <dbReference type="SAM" id="Phobius"/>
    </source>
</evidence>
<evidence type="ECO:0000313" key="2">
    <source>
        <dbReference type="EMBL" id="KAE8153325.1"/>
    </source>
</evidence>
<reference evidence="2 3" key="1">
    <citation type="submission" date="2019-04" db="EMBL/GenBank/DDBJ databases">
        <title>Friends and foes A comparative genomics study of 23 Aspergillus species from section Flavi.</title>
        <authorList>
            <consortium name="DOE Joint Genome Institute"/>
            <person name="Kjaerbolling I."/>
            <person name="Vesth T."/>
            <person name="Frisvad J.C."/>
            <person name="Nybo J.L."/>
            <person name="Theobald S."/>
            <person name="Kildgaard S."/>
            <person name="Isbrandt T."/>
            <person name="Kuo A."/>
            <person name="Sato A."/>
            <person name="Lyhne E.K."/>
            <person name="Kogle M.E."/>
            <person name="Wiebenga A."/>
            <person name="Kun R.S."/>
            <person name="Lubbers R.J."/>
            <person name="Makela M.R."/>
            <person name="Barry K."/>
            <person name="Chovatia M."/>
            <person name="Clum A."/>
            <person name="Daum C."/>
            <person name="Haridas S."/>
            <person name="He G."/>
            <person name="LaButti K."/>
            <person name="Lipzen A."/>
            <person name="Mondo S."/>
            <person name="Riley R."/>
            <person name="Salamov A."/>
            <person name="Simmons B.A."/>
            <person name="Magnuson J.K."/>
            <person name="Henrissat B."/>
            <person name="Mortensen U.H."/>
            <person name="Larsen T.O."/>
            <person name="Devries R.P."/>
            <person name="Grigoriev I.V."/>
            <person name="Machida M."/>
            <person name="Baker S.E."/>
            <person name="Andersen M.R."/>
        </authorList>
    </citation>
    <scope>NUCLEOTIDE SEQUENCE [LARGE SCALE GENOMIC DNA]</scope>
    <source>
        <strain evidence="2 3">IBT 18842</strain>
    </source>
</reference>